<dbReference type="PANTHER" id="PTHR36512">
    <property type="entry name" value="D-AMINOPEPTIDASE"/>
    <property type="match status" value="1"/>
</dbReference>
<keyword evidence="2" id="KW-0645">Protease</keyword>
<dbReference type="AlphaFoldDB" id="A0A1I2K3F3"/>
<accession>A0A1I2K3F3</accession>
<dbReference type="GO" id="GO:0004177">
    <property type="term" value="F:aminopeptidase activity"/>
    <property type="evidence" value="ECO:0007669"/>
    <property type="project" value="UniProtKB-KW"/>
</dbReference>
<reference evidence="3" key="1">
    <citation type="submission" date="2016-10" db="EMBL/GenBank/DDBJ databases">
        <authorList>
            <person name="Varghese N."/>
            <person name="Submissions S."/>
        </authorList>
    </citation>
    <scope>NUCLEOTIDE SEQUENCE [LARGE SCALE GENOMIC DNA]</scope>
    <source>
        <strain evidence="3">FP5</strain>
    </source>
</reference>
<gene>
    <name evidence="2" type="ORF">SAMN05216353_10348</name>
</gene>
<dbReference type="EMBL" id="FOOG01000003">
    <property type="protein sequence ID" value="SFF60868.1"/>
    <property type="molecule type" value="Genomic_DNA"/>
</dbReference>
<dbReference type="Proteomes" id="UP000198897">
    <property type="component" value="Unassembled WGS sequence"/>
</dbReference>
<keyword evidence="3" id="KW-1185">Reference proteome</keyword>
<organism evidence="2 3">
    <name type="scientific">Halobacillus alkaliphilus</name>
    <dbReference type="NCBI Taxonomy" id="396056"/>
    <lineage>
        <taxon>Bacteria</taxon>
        <taxon>Bacillati</taxon>
        <taxon>Bacillota</taxon>
        <taxon>Bacilli</taxon>
        <taxon>Bacillales</taxon>
        <taxon>Bacillaceae</taxon>
        <taxon>Halobacillus</taxon>
    </lineage>
</organism>
<keyword evidence="2" id="KW-0031">Aminopeptidase</keyword>
<evidence type="ECO:0000256" key="1">
    <source>
        <dbReference type="ARBA" id="ARBA00007068"/>
    </source>
</evidence>
<dbReference type="CDD" id="cd02252">
    <property type="entry name" value="nylC_like"/>
    <property type="match status" value="1"/>
</dbReference>
<dbReference type="Gene3D" id="3.60.70.12">
    <property type="entry name" value="L-amino peptidase D-ALA esterase/amidase"/>
    <property type="match status" value="1"/>
</dbReference>
<dbReference type="Pfam" id="PF03576">
    <property type="entry name" value="Peptidase_S58"/>
    <property type="match status" value="1"/>
</dbReference>
<proteinExistence type="inferred from homology"/>
<evidence type="ECO:0000313" key="3">
    <source>
        <dbReference type="Proteomes" id="UP000198897"/>
    </source>
</evidence>
<sequence length="313" mass="32630">MKKIDLMDIEGFRIGQATDPHANTGCTVIICERGAKGGVDVRGGSPGTRETDLLRSENLVEEVHAVFLSGGSAYGLDVGAGVMQFLEERGIGFDVQVARVPIVPGAILFDLHTGDPAVRPDRNMGYQACTNAFDPIPFKEGAEGAGAGATVGKVLGPDHAMKGGVGSYAVQAGSLKIGAVVAVNSFGDVIDPETGQIVAGVQKEGRFLGTENVLIQSIEKTDTNRFSGNTTIGSVITNAKLTKPQANKIAALAHDGLARTIRPSHTFVDGDTLFTLTTNEVEVDLNGLSSLAAHVVEQAVLRAIQGAQAINDR</sequence>
<comment type="similarity">
    <text evidence="1">Belongs to the peptidase S58 family.</text>
</comment>
<protein>
    <submittedName>
        <fullName evidence="2">L-aminopeptidase/D-esterase</fullName>
    </submittedName>
</protein>
<dbReference type="PANTHER" id="PTHR36512:SF3">
    <property type="entry name" value="BLR5678 PROTEIN"/>
    <property type="match status" value="1"/>
</dbReference>
<evidence type="ECO:0000313" key="2">
    <source>
        <dbReference type="EMBL" id="SFF60868.1"/>
    </source>
</evidence>
<dbReference type="SUPFAM" id="SSF56266">
    <property type="entry name" value="DmpA/ArgJ-like"/>
    <property type="match status" value="1"/>
</dbReference>
<name>A0A1I2K3F3_9BACI</name>
<dbReference type="OrthoDB" id="9808347at2"/>
<dbReference type="InterPro" id="IPR005321">
    <property type="entry name" value="Peptidase_S58_DmpA"/>
</dbReference>
<dbReference type="RefSeq" id="WP_089749962.1">
    <property type="nucleotide sequence ID" value="NZ_FOOG01000003.1"/>
</dbReference>
<keyword evidence="2" id="KW-0378">Hydrolase</keyword>
<dbReference type="InterPro" id="IPR016117">
    <property type="entry name" value="ArgJ-like_dom_sf"/>
</dbReference>